<evidence type="ECO:0000256" key="11">
    <source>
        <dbReference type="ARBA" id="ARBA00022771"/>
    </source>
</evidence>
<dbReference type="GO" id="GO:0061630">
    <property type="term" value="F:ubiquitin protein ligase activity"/>
    <property type="evidence" value="ECO:0007669"/>
    <property type="project" value="UniProtKB-EC"/>
</dbReference>
<evidence type="ECO:0000256" key="10">
    <source>
        <dbReference type="ARBA" id="ARBA00022723"/>
    </source>
</evidence>
<dbReference type="CDD" id="cd16527">
    <property type="entry name" value="RING-HC_PEX10"/>
    <property type="match status" value="1"/>
</dbReference>
<evidence type="ECO:0000256" key="12">
    <source>
        <dbReference type="ARBA" id="ARBA00022786"/>
    </source>
</evidence>
<evidence type="ECO:0000256" key="18">
    <source>
        <dbReference type="ARBA" id="ARBA00041230"/>
    </source>
</evidence>
<dbReference type="InterPro" id="IPR001841">
    <property type="entry name" value="Znf_RING"/>
</dbReference>
<comment type="similarity">
    <text evidence="4">Belongs to the pex2/pex10/pex12 family.</text>
</comment>
<accession>A0A2H9TQ58</accession>
<evidence type="ECO:0000256" key="16">
    <source>
        <dbReference type="ARBA" id="ARBA00023136"/>
    </source>
</evidence>
<keyword evidence="16" id="KW-0472">Membrane</keyword>
<keyword evidence="12" id="KW-0833">Ubl conjugation pathway</keyword>
<evidence type="ECO:0000256" key="7">
    <source>
        <dbReference type="ARBA" id="ARBA00022593"/>
    </source>
</evidence>
<keyword evidence="10" id="KW-0479">Metal-binding</keyword>
<dbReference type="InterPro" id="IPR025654">
    <property type="entry name" value="PEX2/10"/>
</dbReference>
<dbReference type="PROSITE" id="PS00518">
    <property type="entry name" value="ZF_RING_1"/>
    <property type="match status" value="1"/>
</dbReference>
<keyword evidence="15" id="KW-1133">Transmembrane helix</keyword>
<evidence type="ECO:0000256" key="5">
    <source>
        <dbReference type="ARBA" id="ARBA00012483"/>
    </source>
</evidence>
<dbReference type="SMART" id="SM00184">
    <property type="entry name" value="RING"/>
    <property type="match status" value="1"/>
</dbReference>
<dbReference type="GO" id="GO:0016567">
    <property type="term" value="P:protein ubiquitination"/>
    <property type="evidence" value="ECO:0007669"/>
    <property type="project" value="UniProtKB-ARBA"/>
</dbReference>
<evidence type="ECO:0000256" key="3">
    <source>
        <dbReference type="ARBA" id="ARBA00004906"/>
    </source>
</evidence>
<gene>
    <name evidence="21" type="ORF">PSACC_00345</name>
</gene>
<dbReference type="OrthoDB" id="6270329at2759"/>
<evidence type="ECO:0000256" key="15">
    <source>
        <dbReference type="ARBA" id="ARBA00022989"/>
    </source>
</evidence>
<dbReference type="AlphaFoldDB" id="A0A2H9TQ58"/>
<dbReference type="PROSITE" id="PS50089">
    <property type="entry name" value="ZF_RING_2"/>
    <property type="match status" value="1"/>
</dbReference>
<dbReference type="EMBL" id="MTSL01000037">
    <property type="protein sequence ID" value="PJF19846.1"/>
    <property type="molecule type" value="Genomic_DNA"/>
</dbReference>
<dbReference type="SUPFAM" id="SSF57850">
    <property type="entry name" value="RING/U-box"/>
    <property type="match status" value="1"/>
</dbReference>
<keyword evidence="17" id="KW-0576">Peroxisome</keyword>
<keyword evidence="9" id="KW-0812">Transmembrane</keyword>
<dbReference type="InterPro" id="IPR013083">
    <property type="entry name" value="Znf_RING/FYVE/PHD"/>
</dbReference>
<comment type="caution">
    <text evidence="21">The sequence shown here is derived from an EMBL/GenBank/DDBJ whole genome shotgun (WGS) entry which is preliminary data.</text>
</comment>
<evidence type="ECO:0000256" key="2">
    <source>
        <dbReference type="ARBA" id="ARBA00004585"/>
    </source>
</evidence>
<evidence type="ECO:0000256" key="17">
    <source>
        <dbReference type="ARBA" id="ARBA00023140"/>
    </source>
</evidence>
<dbReference type="GO" id="GO:0005778">
    <property type="term" value="C:peroxisomal membrane"/>
    <property type="evidence" value="ECO:0007669"/>
    <property type="project" value="UniProtKB-SubCell"/>
</dbReference>
<comment type="subcellular location">
    <subcellularLocation>
        <location evidence="2">Peroxisome membrane</location>
        <topology evidence="2">Multi-pass membrane protein</topology>
    </subcellularLocation>
</comment>
<evidence type="ECO:0000256" key="4">
    <source>
        <dbReference type="ARBA" id="ARBA00008704"/>
    </source>
</evidence>
<evidence type="ECO:0000256" key="9">
    <source>
        <dbReference type="ARBA" id="ARBA00022692"/>
    </source>
</evidence>
<proteinExistence type="inferred from homology"/>
<evidence type="ECO:0000313" key="21">
    <source>
        <dbReference type="EMBL" id="PJF19846.1"/>
    </source>
</evidence>
<sequence>MRWGFAETSVIARAHQKDQFYIHQLDDKLRRVLNMRHVYRWIGADTLPLSSALYYALTTLAGTKTLGEEYCQILPVDVINSTVPPVWKRIVLTLMPFMRLLESAESFNKVLFYWEGRYPTLIRRILSLRYIYHPRRAPDTNGSMFYRLLAIAALPVAILKLTQRATPSTIEEVPRVATCSLCLGRRRATTVTKCGHLFCWDCIFSWTKMRPECPLCRSECLPAHLFCVIDPYIQNM</sequence>
<protein>
    <recommendedName>
        <fullName evidence="5">RING-type E3 ubiquitin transferase</fullName>
        <ecNumber evidence="5">2.3.2.27</ecNumber>
    </recommendedName>
    <alternativeName>
        <fullName evidence="18">Peroxin-10</fullName>
    </alternativeName>
</protein>
<evidence type="ECO:0000256" key="1">
    <source>
        <dbReference type="ARBA" id="ARBA00000900"/>
    </source>
</evidence>
<dbReference type="PANTHER" id="PTHR23350">
    <property type="entry name" value="PEROXISOME ASSEMBLY PROTEIN 10"/>
    <property type="match status" value="1"/>
</dbReference>
<keyword evidence="6" id="KW-0813">Transport</keyword>
<evidence type="ECO:0000256" key="14">
    <source>
        <dbReference type="ARBA" id="ARBA00022927"/>
    </source>
</evidence>
<reference evidence="21 22" key="1">
    <citation type="submission" date="2016-10" db="EMBL/GenBank/DDBJ databases">
        <title>The genome of Paramicrosporidium saccamoebae is the missing link in understanding Cryptomycota and Microsporidia evolution.</title>
        <authorList>
            <person name="Quandt C.A."/>
            <person name="Beaudet D."/>
            <person name="Corsaro D."/>
            <person name="Michel R."/>
            <person name="Corradi N."/>
            <person name="James T."/>
        </authorList>
    </citation>
    <scope>NUCLEOTIDE SEQUENCE [LARGE SCALE GENOMIC DNA]</scope>
    <source>
        <strain evidence="21 22">KSL3</strain>
    </source>
</reference>
<dbReference type="InterPro" id="IPR017907">
    <property type="entry name" value="Znf_RING_CS"/>
</dbReference>
<evidence type="ECO:0000313" key="22">
    <source>
        <dbReference type="Proteomes" id="UP000240830"/>
    </source>
</evidence>
<keyword evidence="7" id="KW-0962">Peroxisome biogenesis</keyword>
<dbReference type="GO" id="GO:0008270">
    <property type="term" value="F:zinc ion binding"/>
    <property type="evidence" value="ECO:0007669"/>
    <property type="project" value="UniProtKB-KW"/>
</dbReference>
<dbReference type="EC" id="2.3.2.27" evidence="5"/>
<keyword evidence="11 19" id="KW-0863">Zinc-finger</keyword>
<evidence type="ECO:0000256" key="13">
    <source>
        <dbReference type="ARBA" id="ARBA00022833"/>
    </source>
</evidence>
<evidence type="ECO:0000256" key="6">
    <source>
        <dbReference type="ARBA" id="ARBA00022448"/>
    </source>
</evidence>
<organism evidence="21 22">
    <name type="scientific">Paramicrosporidium saccamoebae</name>
    <dbReference type="NCBI Taxonomy" id="1246581"/>
    <lineage>
        <taxon>Eukaryota</taxon>
        <taxon>Fungi</taxon>
        <taxon>Fungi incertae sedis</taxon>
        <taxon>Cryptomycota</taxon>
        <taxon>Cryptomycota incertae sedis</taxon>
        <taxon>Paramicrosporidium</taxon>
    </lineage>
</organism>
<dbReference type="STRING" id="1246581.A0A2H9TQ58"/>
<dbReference type="Pfam" id="PF13639">
    <property type="entry name" value="zf-RING_2"/>
    <property type="match status" value="1"/>
</dbReference>
<name>A0A2H9TQ58_9FUNG</name>
<dbReference type="Pfam" id="PF04757">
    <property type="entry name" value="Pex2_Pex12"/>
    <property type="match status" value="1"/>
</dbReference>
<comment type="catalytic activity">
    <reaction evidence="1">
        <text>S-ubiquitinyl-[E2 ubiquitin-conjugating enzyme]-L-cysteine + [acceptor protein]-L-lysine = [E2 ubiquitin-conjugating enzyme]-L-cysteine + N(6)-ubiquitinyl-[acceptor protein]-L-lysine.</text>
        <dbReference type="EC" id="2.3.2.27"/>
    </reaction>
</comment>
<dbReference type="PANTHER" id="PTHR23350:SF0">
    <property type="entry name" value="PEROXISOME BIOGENESIS FACTOR 10"/>
    <property type="match status" value="1"/>
</dbReference>
<dbReference type="Gene3D" id="3.30.40.10">
    <property type="entry name" value="Zinc/RING finger domain, C3HC4 (zinc finger)"/>
    <property type="match status" value="1"/>
</dbReference>
<evidence type="ECO:0000259" key="20">
    <source>
        <dbReference type="PROSITE" id="PS50089"/>
    </source>
</evidence>
<feature type="domain" description="RING-type" evidence="20">
    <location>
        <begin position="179"/>
        <end position="217"/>
    </location>
</feature>
<keyword evidence="13" id="KW-0862">Zinc</keyword>
<evidence type="ECO:0000256" key="8">
    <source>
        <dbReference type="ARBA" id="ARBA00022679"/>
    </source>
</evidence>
<keyword evidence="14" id="KW-0653">Protein transport</keyword>
<comment type="pathway">
    <text evidence="3">Protein modification; protein ubiquitination.</text>
</comment>
<keyword evidence="22" id="KW-1185">Reference proteome</keyword>
<dbReference type="GO" id="GO:0016562">
    <property type="term" value="P:protein import into peroxisome matrix, receptor recycling"/>
    <property type="evidence" value="ECO:0007669"/>
    <property type="project" value="UniProtKB-ARBA"/>
</dbReference>
<evidence type="ECO:0000256" key="19">
    <source>
        <dbReference type="PROSITE-ProRule" id="PRU00175"/>
    </source>
</evidence>
<dbReference type="InterPro" id="IPR006845">
    <property type="entry name" value="Pex_N"/>
</dbReference>
<dbReference type="Proteomes" id="UP000240830">
    <property type="component" value="Unassembled WGS sequence"/>
</dbReference>
<keyword evidence="8" id="KW-0808">Transferase</keyword>